<feature type="transmembrane region" description="Helical" evidence="7">
    <location>
        <begin position="106"/>
        <end position="127"/>
    </location>
</feature>
<feature type="transmembrane region" description="Helical" evidence="7">
    <location>
        <begin position="201"/>
        <end position="223"/>
    </location>
</feature>
<dbReference type="RefSeq" id="WP_238721253.1">
    <property type="nucleotide sequence ID" value="NZ_JAHQCW010000009.1"/>
</dbReference>
<evidence type="ECO:0000256" key="1">
    <source>
        <dbReference type="ARBA" id="ARBA00004651"/>
    </source>
</evidence>
<gene>
    <name evidence="9" type="ORF">KTH89_07565</name>
</gene>
<evidence type="ECO:0000256" key="2">
    <source>
        <dbReference type="ARBA" id="ARBA00022448"/>
    </source>
</evidence>
<dbReference type="InterPro" id="IPR000515">
    <property type="entry name" value="MetI-like"/>
</dbReference>
<comment type="caution">
    <text evidence="9">The sequence shown here is derived from an EMBL/GenBank/DDBJ whole genome shotgun (WGS) entry which is preliminary data.</text>
</comment>
<feature type="domain" description="ABC transmembrane type-1" evidence="8">
    <location>
        <begin position="69"/>
        <end position="282"/>
    </location>
</feature>
<dbReference type="InterPro" id="IPR035906">
    <property type="entry name" value="MetI-like_sf"/>
</dbReference>
<proteinExistence type="inferred from homology"/>
<keyword evidence="10" id="KW-1185">Reference proteome</keyword>
<sequence>MKRSTRRMLVGMLFVAPSAIAIILMMVYPILQITGFSFSKITLPFFDMSFTGLDNFKNIFSKAEMGTIVKNTLIWTILSMVLRVVLGFAAAMVMESKFRGMKILRTCALIPWVIPSIVASNTWRWIYSADNGLLNTVLRMINPDLAANWLGSASTALTSVIIAYSWAGFPFIMLMLVAAMQGIPMDYKEAAKIDGANSLQVFRYITLPSLKQILTMLIVLEFINGINSFDMLYVMTGGGPGIASEVIGLTIYRYAFKNLDFATASTISFLIIIVMIIAFLFYVPASAKGRNKGDGAKRRGIRWKKN</sequence>
<evidence type="ECO:0000313" key="9">
    <source>
        <dbReference type="EMBL" id="MBU9736389.1"/>
    </source>
</evidence>
<evidence type="ECO:0000256" key="6">
    <source>
        <dbReference type="ARBA" id="ARBA00023136"/>
    </source>
</evidence>
<dbReference type="PANTHER" id="PTHR43005:SF1">
    <property type="entry name" value="SPERMIDINE_PUTRESCINE TRANSPORT SYSTEM PERMEASE PROTEIN"/>
    <property type="match status" value="1"/>
</dbReference>
<comment type="subcellular location">
    <subcellularLocation>
        <location evidence="1 7">Cell membrane</location>
        <topology evidence="1 7">Multi-pass membrane protein</topology>
    </subcellularLocation>
</comment>
<keyword evidence="2 7" id="KW-0813">Transport</keyword>
<feature type="transmembrane region" description="Helical" evidence="7">
    <location>
        <begin position="12"/>
        <end position="31"/>
    </location>
</feature>
<evidence type="ECO:0000313" key="10">
    <source>
        <dbReference type="Proteomes" id="UP000712157"/>
    </source>
</evidence>
<dbReference type="PANTHER" id="PTHR43005">
    <property type="entry name" value="BLR7065 PROTEIN"/>
    <property type="match status" value="1"/>
</dbReference>
<keyword evidence="6 7" id="KW-0472">Membrane</keyword>
<accession>A0A949JYF8</accession>
<name>A0A949JYF8_9FIRM</name>
<dbReference type="EMBL" id="JAHQCW010000009">
    <property type="protein sequence ID" value="MBU9736389.1"/>
    <property type="molecule type" value="Genomic_DNA"/>
</dbReference>
<dbReference type="Pfam" id="PF00528">
    <property type="entry name" value="BPD_transp_1"/>
    <property type="match status" value="1"/>
</dbReference>
<reference evidence="9" key="1">
    <citation type="submission" date="2021-06" db="EMBL/GenBank/DDBJ databases">
        <title>Description of novel taxa of the family Lachnospiraceae.</title>
        <authorList>
            <person name="Chaplin A.V."/>
            <person name="Sokolova S.R."/>
            <person name="Pikina A.P."/>
            <person name="Korzhanova M."/>
            <person name="Belova V."/>
            <person name="Korostin D."/>
            <person name="Efimov B.A."/>
        </authorList>
    </citation>
    <scope>NUCLEOTIDE SEQUENCE</scope>
    <source>
        <strain evidence="9">ASD5720</strain>
    </source>
</reference>
<organism evidence="9 10">
    <name type="scientific">Diplocloster agilis</name>
    <dbReference type="NCBI Taxonomy" id="2850323"/>
    <lineage>
        <taxon>Bacteria</taxon>
        <taxon>Bacillati</taxon>
        <taxon>Bacillota</taxon>
        <taxon>Clostridia</taxon>
        <taxon>Lachnospirales</taxon>
        <taxon>Lachnospiraceae</taxon>
        <taxon>Diplocloster</taxon>
    </lineage>
</organism>
<dbReference type="GO" id="GO:0005886">
    <property type="term" value="C:plasma membrane"/>
    <property type="evidence" value="ECO:0007669"/>
    <property type="project" value="UniProtKB-SubCell"/>
</dbReference>
<feature type="transmembrane region" description="Helical" evidence="7">
    <location>
        <begin position="261"/>
        <end position="283"/>
    </location>
</feature>
<dbReference type="AlphaFoldDB" id="A0A949JYF8"/>
<dbReference type="PROSITE" id="PS50928">
    <property type="entry name" value="ABC_TM1"/>
    <property type="match status" value="1"/>
</dbReference>
<comment type="similarity">
    <text evidence="7">Belongs to the binding-protein-dependent transport system permease family.</text>
</comment>
<evidence type="ECO:0000256" key="5">
    <source>
        <dbReference type="ARBA" id="ARBA00022989"/>
    </source>
</evidence>
<dbReference type="SUPFAM" id="SSF161098">
    <property type="entry name" value="MetI-like"/>
    <property type="match status" value="1"/>
</dbReference>
<protein>
    <submittedName>
        <fullName evidence="9">Sugar ABC transporter permease</fullName>
    </submittedName>
</protein>
<feature type="transmembrane region" description="Helical" evidence="7">
    <location>
        <begin position="73"/>
        <end position="94"/>
    </location>
</feature>
<feature type="transmembrane region" description="Helical" evidence="7">
    <location>
        <begin position="147"/>
        <end position="180"/>
    </location>
</feature>
<keyword evidence="4 7" id="KW-0812">Transmembrane</keyword>
<dbReference type="Gene3D" id="1.10.3720.10">
    <property type="entry name" value="MetI-like"/>
    <property type="match status" value="1"/>
</dbReference>
<keyword evidence="5 7" id="KW-1133">Transmembrane helix</keyword>
<keyword evidence="3" id="KW-1003">Cell membrane</keyword>
<dbReference type="GO" id="GO:0055085">
    <property type="term" value="P:transmembrane transport"/>
    <property type="evidence" value="ECO:0007669"/>
    <property type="project" value="InterPro"/>
</dbReference>
<dbReference type="Proteomes" id="UP000712157">
    <property type="component" value="Unassembled WGS sequence"/>
</dbReference>
<dbReference type="CDD" id="cd06261">
    <property type="entry name" value="TM_PBP2"/>
    <property type="match status" value="1"/>
</dbReference>
<evidence type="ECO:0000256" key="7">
    <source>
        <dbReference type="RuleBase" id="RU363032"/>
    </source>
</evidence>
<evidence type="ECO:0000256" key="4">
    <source>
        <dbReference type="ARBA" id="ARBA00022692"/>
    </source>
</evidence>
<evidence type="ECO:0000256" key="3">
    <source>
        <dbReference type="ARBA" id="ARBA00022475"/>
    </source>
</evidence>
<evidence type="ECO:0000259" key="8">
    <source>
        <dbReference type="PROSITE" id="PS50928"/>
    </source>
</evidence>